<keyword evidence="2" id="KW-1185">Reference proteome</keyword>
<gene>
    <name evidence="1" type="ORF">GCM10007043_02970</name>
</gene>
<sequence length="124" mass="13359">MPLGIQGGVNGAIADAWNEVLPARGGRWFAVSAVHGVPAIGRSPVDFVLTSGVPLCSMMLDEKETEKGNAADKKAPMPRRGRALAFDLSREGEKTGERCRSGAWFYWTSVGPLVRDEGGQRCRD</sequence>
<accession>A0A8J3B3F1</accession>
<comment type="caution">
    <text evidence="1">The sequence shown here is derived from an EMBL/GenBank/DDBJ whole genome shotgun (WGS) entry which is preliminary data.</text>
</comment>
<organism evidence="1 2">
    <name type="scientific">Calditerricola satsumensis</name>
    <dbReference type="NCBI Taxonomy" id="373054"/>
    <lineage>
        <taxon>Bacteria</taxon>
        <taxon>Bacillati</taxon>
        <taxon>Bacillota</taxon>
        <taxon>Bacilli</taxon>
        <taxon>Bacillales</taxon>
        <taxon>Bacillaceae</taxon>
        <taxon>Calditerricola</taxon>
    </lineage>
</organism>
<dbReference type="Proteomes" id="UP000637720">
    <property type="component" value="Unassembled WGS sequence"/>
</dbReference>
<evidence type="ECO:0000313" key="2">
    <source>
        <dbReference type="Proteomes" id="UP000637720"/>
    </source>
</evidence>
<name>A0A8J3B3F1_9BACI</name>
<proteinExistence type="predicted"/>
<dbReference type="EMBL" id="BMOF01000003">
    <property type="protein sequence ID" value="GGJ92720.1"/>
    <property type="molecule type" value="Genomic_DNA"/>
</dbReference>
<reference evidence="1" key="2">
    <citation type="submission" date="2020-09" db="EMBL/GenBank/DDBJ databases">
        <authorList>
            <person name="Sun Q."/>
            <person name="Ohkuma M."/>
        </authorList>
    </citation>
    <scope>NUCLEOTIDE SEQUENCE</scope>
    <source>
        <strain evidence="1">JCM 14719</strain>
    </source>
</reference>
<evidence type="ECO:0000313" key="1">
    <source>
        <dbReference type="EMBL" id="GGJ92720.1"/>
    </source>
</evidence>
<dbReference type="AlphaFoldDB" id="A0A8J3B3F1"/>
<protein>
    <submittedName>
        <fullName evidence="1">Uncharacterized protein</fullName>
    </submittedName>
</protein>
<reference evidence="1" key="1">
    <citation type="journal article" date="2014" name="Int. J. Syst. Evol. Microbiol.">
        <title>Complete genome sequence of Corynebacterium casei LMG S-19264T (=DSM 44701T), isolated from a smear-ripened cheese.</title>
        <authorList>
            <consortium name="US DOE Joint Genome Institute (JGI-PGF)"/>
            <person name="Walter F."/>
            <person name="Albersmeier A."/>
            <person name="Kalinowski J."/>
            <person name="Ruckert C."/>
        </authorList>
    </citation>
    <scope>NUCLEOTIDE SEQUENCE</scope>
    <source>
        <strain evidence="1">JCM 14719</strain>
    </source>
</reference>